<dbReference type="InterPro" id="IPR057326">
    <property type="entry name" value="KR_dom"/>
</dbReference>
<dbReference type="SUPFAM" id="SSF52151">
    <property type="entry name" value="FabD/lysophospholipase-like"/>
    <property type="match status" value="1"/>
</dbReference>
<sequence>MADQKPMPIAIVGMSCRLPGDVSNPGEFYRMLCRQRTGWSKVPEDRFNAAAYNHPNPDKKGTFNSQGGYFIKDDISEFDAAFFDITKKEAEAMDPAQRLLLETTYEALENSGIPKEKISGQRVGVFVGGNYTEHRTGNMRDLDHIPSFDATGNQGSFLSGRLAYYFNLRGPSFTVDTACSSSMHALHLAVQSIRAGESEQAIVGASHLITQPDIWVSMAKLRLFSDAGKTHAFDHRAKSGYARGEGAGVLILKPLHQAEKDNDHIFSVIEHSGISHNGRTVGIVAPSPEEQEQLIRDVFAQAKIDPKDVGFFEAHGTGTKKGDPIEATAIYKAVGNHFTKEDPLYIGSTKPNVGHLECASGIVSVIKSVLMLYYGFILPNADFEQVNSAIPLEKWNMRVATKQKPWPSRKKYVCVNNFGFSGSNSTCVLRGPPVTRGVELGDINGFTSDRLFVLSANDEIALKSSMQKLGIWLEQHAELYQTTMPRNLSYTLCQRRSHLPWRVAVVAGMCSDVAGLLNSHDVIPMRAPTEPPKLAFVFTGQGAQWHAMGRELLTTHSVFREAIHRADKALRDIGADFSILEELTRDKKTTKVGQAHISQAICSAVQLALTDLLASFGIKPSAATGHSSGEIGAAYAAGALGFESAMAAAYYRGQAIIELKRKFPDLKGSMMAVGAGADDLAEMLDEINSEGGPQVVVACENSPSSTTLSGDEEAIDRVATVFQKKGTFNRKLFVDVAYHSPHMKLVSEFYLDSISHIKPPKDMGSSHVEFYSSLYGRKIKLSELGPQYWVDNLTQAVRFSTSLQEMCKKHHPDILVEVGPHAALKGPIMQILKKVGASASKIAYLPTLLRDQNATRTALQLAGQLFVRGYTDMDYFNINHNREEVERPDLIAGLYAYPWTKQKYWYESRITKQHRLKPFARHDLLGTMADWSSDLDPTWRNVLRTEDLPWLKEFQVQSRMVFPVAGYMSMAIEAANQRASLKGFVASRFDIKDLKVAEQLYVDDGLEIEMLLTVRPGEDGTDEFRITSYEAGRGWQEHCTGFVKAEPATQARRSVSTLHANAKLDATLHLPSTGNSSAHDSSSDSASTRSKGPSSATSDAGVGTTTPGTPDCSGASIYKYLGTLGVAYPQAFQSLIEVTANETEVAAHCCARDTVSDMPMAFETPYKLHPSILDSMLQLPLLSLGTRGAAGPDCAYIPSAVRHFTLSSRWRKRTNESFCAHSTAEPRSESFMVEAFSSPGSDAASISIAGLEFQAIRSERPKLAGPRELCFQFKWEPVKEAQANGNADGDASKAGAKVVLLAEAGRVDKEDPLVKAVAQRIEEHTGTRPEVTSLDKVNDWSSRFIVMSELNRPMMLSSITAPGLDQVKKLLGSAGGLLWVTRGATRFPTTPDANMALGLIRTIRSENSARAAALDLDASTPLDIQAQAALICDAFAMSVVAEGDDAEMEFAEENGKLVVPRIAADEKLNVDVHRTLGSSAPYLQPFHQKGRQMQLATLPQGSTEADLFFEDRIDAPLADDEVEIFVAASTISRDDLEFIEKSAGRTSHVRGCSGTVTRVGRNVRDISVGSRVCALSEGAIGTHTRARVSSTVNIPSAVSVETAASIPIAFTAAHYALTEVARVRPGERVLIQLSGPVGIAAGEVARYLGASAYVLVQNDMEKDAARRIGVARERVFDARSIYLRRQLEEATHGEGMEVILATSGSENARAWECLADFGRFVEVRTSEGHQATRPELGVNATFTSVGIASLAAARPQVMEQTLKAVVENISSGTMMPPTKASVFPVSELSKGLEKVREGAVHPVVLISGTKEQVKATHRTSKSIFRRDGTHVIVGGTGGLGRSMAKYMVEHGARNIVLLSRSGGGKEMVEQLREEINCPTARVLVKKCDASDEAQVRQLVSECAKSLPPICGIIHAAMVLRDVLLEQMAHDDYEQVIRPKVKGAWNIHNVLIDSRVNLDYFVVLSSASGILGSRGQGAYAAANTFLDSFVEYRVRKGLPGTSLDLTAVTGAGYLADNAERQEDIIRNFGNETVSEQEVLALLSAAVRGVCPPQCLTGLKLHMGSDGQWPYYANDPRFADLKAECLAEAEREGKVPKQAVSPGNAFRAAKSDEEAAAIAAQGILQKLSEVLTISVENLDAARNITSYGLDSLTAIELRNWIAKELRANLQILELLSSGNFNDLAALIVQKTKSA</sequence>
<dbReference type="PANTHER" id="PTHR43775">
    <property type="entry name" value="FATTY ACID SYNTHASE"/>
    <property type="match status" value="1"/>
</dbReference>
<dbReference type="InterPro" id="IPR011032">
    <property type="entry name" value="GroES-like_sf"/>
</dbReference>
<dbReference type="SUPFAM" id="SSF47336">
    <property type="entry name" value="ACP-like"/>
    <property type="match status" value="1"/>
</dbReference>
<dbReference type="InterPro" id="IPR020841">
    <property type="entry name" value="PKS_Beta-ketoAc_synthase_dom"/>
</dbReference>
<dbReference type="InterPro" id="IPR032821">
    <property type="entry name" value="PKS_assoc"/>
</dbReference>
<dbReference type="Pfam" id="PF14765">
    <property type="entry name" value="PS-DH"/>
    <property type="match status" value="1"/>
</dbReference>
<dbReference type="InterPro" id="IPR016036">
    <property type="entry name" value="Malonyl_transacylase_ACP-bd"/>
</dbReference>
<dbReference type="InterPro" id="IPR036736">
    <property type="entry name" value="ACP-like_sf"/>
</dbReference>
<dbReference type="Gene3D" id="3.40.50.720">
    <property type="entry name" value="NAD(P)-binding Rossmann-like Domain"/>
    <property type="match status" value="3"/>
</dbReference>
<keyword evidence="3" id="KW-0808">Transferase</keyword>
<dbReference type="GO" id="GO:0004312">
    <property type="term" value="F:fatty acid synthase activity"/>
    <property type="evidence" value="ECO:0007669"/>
    <property type="project" value="TreeGrafter"/>
</dbReference>
<gene>
    <name evidence="11" type="ORF">B0T14DRAFT_583400</name>
</gene>
<dbReference type="SUPFAM" id="SSF50129">
    <property type="entry name" value="GroES-like"/>
    <property type="match status" value="1"/>
</dbReference>
<dbReference type="SUPFAM" id="SSF55048">
    <property type="entry name" value="Probable ACP-binding domain of malonyl-CoA ACP transacylase"/>
    <property type="match status" value="1"/>
</dbReference>
<comment type="caution">
    <text evidence="11">The sequence shown here is derived from an EMBL/GenBank/DDBJ whole genome shotgun (WGS) entry which is preliminary data.</text>
</comment>
<dbReference type="PROSITE" id="PS52019">
    <property type="entry name" value="PKS_MFAS_DH"/>
    <property type="match status" value="1"/>
</dbReference>
<dbReference type="Pfam" id="PF23114">
    <property type="entry name" value="NAD-bd_HRPKS_sdrA"/>
    <property type="match status" value="1"/>
</dbReference>
<dbReference type="InterPro" id="IPR006162">
    <property type="entry name" value="Ppantetheine_attach_site"/>
</dbReference>
<dbReference type="InterPro" id="IPR036291">
    <property type="entry name" value="NAD(P)-bd_dom_sf"/>
</dbReference>
<dbReference type="Gene3D" id="3.40.47.10">
    <property type="match status" value="1"/>
</dbReference>
<dbReference type="Pfam" id="PF16197">
    <property type="entry name" value="KAsynt_C_assoc"/>
    <property type="match status" value="1"/>
</dbReference>
<feature type="compositionally biased region" description="Polar residues" evidence="7">
    <location>
        <begin position="1091"/>
        <end position="1108"/>
    </location>
</feature>
<name>A0AA40C3Y5_9PEZI</name>
<dbReference type="SMART" id="SM00822">
    <property type="entry name" value="PKS_KR"/>
    <property type="match status" value="1"/>
</dbReference>
<reference evidence="11" key="1">
    <citation type="submission" date="2023-06" db="EMBL/GenBank/DDBJ databases">
        <title>Genome-scale phylogeny and comparative genomics of the fungal order Sordariales.</title>
        <authorList>
            <consortium name="Lawrence Berkeley National Laboratory"/>
            <person name="Hensen N."/>
            <person name="Bonometti L."/>
            <person name="Westerberg I."/>
            <person name="Brannstrom I.O."/>
            <person name="Guillou S."/>
            <person name="Cros-Aarteil S."/>
            <person name="Calhoun S."/>
            <person name="Haridas S."/>
            <person name="Kuo A."/>
            <person name="Mondo S."/>
            <person name="Pangilinan J."/>
            <person name="Riley R."/>
            <person name="Labutti K."/>
            <person name="Andreopoulos B."/>
            <person name="Lipzen A."/>
            <person name="Chen C."/>
            <person name="Yanf M."/>
            <person name="Daum C."/>
            <person name="Ng V."/>
            <person name="Clum A."/>
            <person name="Steindorff A."/>
            <person name="Ohm R."/>
            <person name="Martin F."/>
            <person name="Silar P."/>
            <person name="Natvig D."/>
            <person name="Lalanne C."/>
            <person name="Gautier V."/>
            <person name="Ament-Velasquez S.L."/>
            <person name="Kruys A."/>
            <person name="Hutchinson M.I."/>
            <person name="Powell A.J."/>
            <person name="Barry K."/>
            <person name="Miller A.N."/>
            <person name="Grigoriev I.V."/>
            <person name="Debuchy R."/>
            <person name="Gladieux P."/>
            <person name="Thoren M.H."/>
            <person name="Johannesson H."/>
        </authorList>
    </citation>
    <scope>NUCLEOTIDE SEQUENCE</scope>
    <source>
        <strain evidence="11">CBS 606.72</strain>
    </source>
</reference>
<dbReference type="GO" id="GO:0016491">
    <property type="term" value="F:oxidoreductase activity"/>
    <property type="evidence" value="ECO:0007669"/>
    <property type="project" value="UniProtKB-KW"/>
</dbReference>
<evidence type="ECO:0000256" key="6">
    <source>
        <dbReference type="PROSITE-ProRule" id="PRU01363"/>
    </source>
</evidence>
<dbReference type="Pfam" id="PF21089">
    <property type="entry name" value="PKS_DH_N"/>
    <property type="match status" value="1"/>
</dbReference>
<dbReference type="EMBL" id="JAULSU010000003">
    <property type="protein sequence ID" value="KAK0624155.1"/>
    <property type="molecule type" value="Genomic_DNA"/>
</dbReference>
<accession>A0AA40C3Y5</accession>
<dbReference type="GO" id="GO:0004315">
    <property type="term" value="F:3-oxoacyl-[acyl-carrier-protein] synthase activity"/>
    <property type="evidence" value="ECO:0007669"/>
    <property type="project" value="InterPro"/>
</dbReference>
<keyword evidence="5" id="KW-0511">Multifunctional enzyme</keyword>
<dbReference type="Gene3D" id="1.10.1200.10">
    <property type="entry name" value="ACP-like"/>
    <property type="match status" value="1"/>
</dbReference>
<dbReference type="SMART" id="SM00823">
    <property type="entry name" value="PKS_PP"/>
    <property type="match status" value="1"/>
</dbReference>
<dbReference type="InterPro" id="IPR009081">
    <property type="entry name" value="PP-bd_ACP"/>
</dbReference>
<dbReference type="InterPro" id="IPR016035">
    <property type="entry name" value="Acyl_Trfase/lysoPLipase"/>
</dbReference>
<feature type="domain" description="Carrier" evidence="8">
    <location>
        <begin position="2112"/>
        <end position="2189"/>
    </location>
</feature>
<dbReference type="InterPro" id="IPR050091">
    <property type="entry name" value="PKS_NRPS_Biosynth_Enz"/>
</dbReference>
<dbReference type="PROSITE" id="PS00606">
    <property type="entry name" value="KS3_1"/>
    <property type="match status" value="1"/>
</dbReference>
<evidence type="ECO:0008006" key="13">
    <source>
        <dbReference type="Google" id="ProtNLM"/>
    </source>
</evidence>
<dbReference type="InterPro" id="IPR016039">
    <property type="entry name" value="Thiolase-like"/>
</dbReference>
<dbReference type="InterPro" id="IPR049551">
    <property type="entry name" value="PKS_DH_C"/>
</dbReference>
<dbReference type="Proteomes" id="UP001175000">
    <property type="component" value="Unassembled WGS sequence"/>
</dbReference>
<evidence type="ECO:0000259" key="10">
    <source>
        <dbReference type="PROSITE" id="PS52019"/>
    </source>
</evidence>
<feature type="region of interest" description="Disordered" evidence="7">
    <location>
        <begin position="1069"/>
        <end position="1108"/>
    </location>
</feature>
<evidence type="ECO:0000313" key="12">
    <source>
        <dbReference type="Proteomes" id="UP001175000"/>
    </source>
</evidence>
<evidence type="ECO:0000256" key="3">
    <source>
        <dbReference type="ARBA" id="ARBA00022679"/>
    </source>
</evidence>
<dbReference type="InterPro" id="IPR001227">
    <property type="entry name" value="Ac_transferase_dom_sf"/>
</dbReference>
<dbReference type="SUPFAM" id="SSF53901">
    <property type="entry name" value="Thiolase-like"/>
    <property type="match status" value="1"/>
</dbReference>
<dbReference type="InterPro" id="IPR049552">
    <property type="entry name" value="PKS_DH_N"/>
</dbReference>
<dbReference type="Pfam" id="PF13602">
    <property type="entry name" value="ADH_zinc_N_2"/>
    <property type="match status" value="1"/>
</dbReference>
<keyword evidence="12" id="KW-1185">Reference proteome</keyword>
<dbReference type="PROSITE" id="PS50075">
    <property type="entry name" value="CARRIER"/>
    <property type="match status" value="1"/>
</dbReference>
<dbReference type="InterPro" id="IPR014030">
    <property type="entry name" value="Ketoacyl_synth_N"/>
</dbReference>
<dbReference type="SMART" id="SM00829">
    <property type="entry name" value="PKS_ER"/>
    <property type="match status" value="1"/>
</dbReference>
<dbReference type="PROSITE" id="PS51257">
    <property type="entry name" value="PROKAR_LIPOPROTEIN"/>
    <property type="match status" value="1"/>
</dbReference>
<dbReference type="CDD" id="cd00833">
    <property type="entry name" value="PKS"/>
    <property type="match status" value="1"/>
</dbReference>
<feature type="domain" description="Ketosynthase family 3 (KS3)" evidence="9">
    <location>
        <begin position="6"/>
        <end position="431"/>
    </location>
</feature>
<evidence type="ECO:0000259" key="9">
    <source>
        <dbReference type="PROSITE" id="PS52004"/>
    </source>
</evidence>
<dbReference type="InterPro" id="IPR018201">
    <property type="entry name" value="Ketoacyl_synth_AS"/>
</dbReference>
<dbReference type="PROSITE" id="PS00012">
    <property type="entry name" value="PHOSPHOPANTETHEINE"/>
    <property type="match status" value="1"/>
</dbReference>
<dbReference type="PROSITE" id="PS52004">
    <property type="entry name" value="KS3_2"/>
    <property type="match status" value="1"/>
</dbReference>
<keyword evidence="1" id="KW-0596">Phosphopantetheine</keyword>
<dbReference type="InterPro" id="IPR020843">
    <property type="entry name" value="ER"/>
</dbReference>
<evidence type="ECO:0000256" key="4">
    <source>
        <dbReference type="ARBA" id="ARBA00023002"/>
    </source>
</evidence>
<dbReference type="Gene3D" id="3.10.129.110">
    <property type="entry name" value="Polyketide synthase dehydratase"/>
    <property type="match status" value="1"/>
</dbReference>
<dbReference type="SMART" id="SM00827">
    <property type="entry name" value="PKS_AT"/>
    <property type="match status" value="1"/>
</dbReference>
<dbReference type="Gene3D" id="3.40.366.10">
    <property type="entry name" value="Malonyl-Coenzyme A Acyl Carrier Protein, domain 2"/>
    <property type="match status" value="1"/>
</dbReference>
<dbReference type="InterPro" id="IPR020806">
    <property type="entry name" value="PKS_PP-bd"/>
</dbReference>
<evidence type="ECO:0000256" key="1">
    <source>
        <dbReference type="ARBA" id="ARBA00022450"/>
    </source>
</evidence>
<keyword evidence="2" id="KW-0597">Phosphoprotein</keyword>
<dbReference type="Gene3D" id="3.30.70.3290">
    <property type="match status" value="1"/>
</dbReference>
<dbReference type="Pfam" id="PF02801">
    <property type="entry name" value="Ketoacyl-synt_C"/>
    <property type="match status" value="1"/>
</dbReference>
<dbReference type="InterPro" id="IPR056501">
    <property type="entry name" value="NAD-bd_HRPKS_sdrA"/>
</dbReference>
<feature type="compositionally biased region" description="Low complexity" evidence="7">
    <location>
        <begin position="1072"/>
        <end position="1090"/>
    </location>
</feature>
<dbReference type="InterPro" id="IPR049900">
    <property type="entry name" value="PKS_mFAS_DH"/>
</dbReference>
<dbReference type="CDD" id="cd05195">
    <property type="entry name" value="enoyl_red"/>
    <property type="match status" value="1"/>
</dbReference>
<dbReference type="PANTHER" id="PTHR43775:SF13">
    <property type="entry name" value="POLYKETIDE SYNTHASE 1"/>
    <property type="match status" value="1"/>
</dbReference>
<dbReference type="Pfam" id="PF23297">
    <property type="entry name" value="ACP_SdgA_C"/>
    <property type="match status" value="1"/>
</dbReference>
<dbReference type="InterPro" id="IPR014031">
    <property type="entry name" value="Ketoacyl_synth_C"/>
</dbReference>
<proteinExistence type="predicted"/>
<dbReference type="InterPro" id="IPR013968">
    <property type="entry name" value="PKS_KR"/>
</dbReference>
<dbReference type="Pfam" id="PF00109">
    <property type="entry name" value="ketoacyl-synt"/>
    <property type="match status" value="1"/>
</dbReference>
<dbReference type="GO" id="GO:0006633">
    <property type="term" value="P:fatty acid biosynthetic process"/>
    <property type="evidence" value="ECO:0007669"/>
    <property type="project" value="InterPro"/>
</dbReference>
<protein>
    <recommendedName>
        <fullName evidence="13">Polyketide synthase</fullName>
    </recommendedName>
</protein>
<organism evidence="11 12">
    <name type="scientific">Immersiella caudata</name>
    <dbReference type="NCBI Taxonomy" id="314043"/>
    <lineage>
        <taxon>Eukaryota</taxon>
        <taxon>Fungi</taxon>
        <taxon>Dikarya</taxon>
        <taxon>Ascomycota</taxon>
        <taxon>Pezizomycotina</taxon>
        <taxon>Sordariomycetes</taxon>
        <taxon>Sordariomycetidae</taxon>
        <taxon>Sordariales</taxon>
        <taxon>Lasiosphaeriaceae</taxon>
        <taxon>Immersiella</taxon>
    </lineage>
</organism>
<evidence type="ECO:0000256" key="2">
    <source>
        <dbReference type="ARBA" id="ARBA00022553"/>
    </source>
</evidence>
<feature type="region of interest" description="N-terminal hotdog fold" evidence="6">
    <location>
        <begin position="922"/>
        <end position="1050"/>
    </location>
</feature>
<dbReference type="Pfam" id="PF08659">
    <property type="entry name" value="KR"/>
    <property type="match status" value="1"/>
</dbReference>
<feature type="region of interest" description="C-terminal hotdog fold" evidence="6">
    <location>
        <begin position="1109"/>
        <end position="1262"/>
    </location>
</feature>
<evidence type="ECO:0000256" key="7">
    <source>
        <dbReference type="SAM" id="MobiDB-lite"/>
    </source>
</evidence>
<dbReference type="SMART" id="SM00826">
    <property type="entry name" value="PKS_DH"/>
    <property type="match status" value="1"/>
</dbReference>
<keyword evidence="4" id="KW-0560">Oxidoreductase</keyword>
<evidence type="ECO:0000259" key="8">
    <source>
        <dbReference type="PROSITE" id="PS50075"/>
    </source>
</evidence>
<feature type="domain" description="PKS/mFAS DH" evidence="10">
    <location>
        <begin position="922"/>
        <end position="1262"/>
    </location>
</feature>
<evidence type="ECO:0000256" key="5">
    <source>
        <dbReference type="ARBA" id="ARBA00023268"/>
    </source>
</evidence>
<dbReference type="InterPro" id="IPR014043">
    <property type="entry name" value="Acyl_transferase_dom"/>
</dbReference>
<comment type="caution">
    <text evidence="6">Lacks conserved residue(s) required for the propagation of feature annotation.</text>
</comment>
<evidence type="ECO:0000313" key="11">
    <source>
        <dbReference type="EMBL" id="KAK0624155.1"/>
    </source>
</evidence>
<dbReference type="InterPro" id="IPR042104">
    <property type="entry name" value="PKS_dehydratase_sf"/>
</dbReference>
<dbReference type="SUPFAM" id="SSF51735">
    <property type="entry name" value="NAD(P)-binding Rossmann-fold domains"/>
    <property type="match status" value="2"/>
</dbReference>
<dbReference type="Gene3D" id="3.90.180.10">
    <property type="entry name" value="Medium-chain alcohol dehydrogenases, catalytic domain"/>
    <property type="match status" value="1"/>
</dbReference>
<dbReference type="Pfam" id="PF00698">
    <property type="entry name" value="Acyl_transf_1"/>
    <property type="match status" value="1"/>
</dbReference>
<dbReference type="GO" id="GO:0031177">
    <property type="term" value="F:phosphopantetheine binding"/>
    <property type="evidence" value="ECO:0007669"/>
    <property type="project" value="InterPro"/>
</dbReference>
<dbReference type="GO" id="GO:0030639">
    <property type="term" value="P:polyketide biosynthetic process"/>
    <property type="evidence" value="ECO:0007669"/>
    <property type="project" value="UniProtKB-ARBA"/>
</dbReference>
<dbReference type="InterPro" id="IPR020807">
    <property type="entry name" value="PKS_DH"/>
</dbReference>
<dbReference type="SMART" id="SM00825">
    <property type="entry name" value="PKS_KS"/>
    <property type="match status" value="1"/>
</dbReference>